<dbReference type="InterPro" id="IPR001387">
    <property type="entry name" value="Cro/C1-type_HTH"/>
</dbReference>
<reference evidence="5 6" key="1">
    <citation type="submission" date="2022-05" db="EMBL/GenBank/DDBJ databases">
        <title>Genome Sequencing of Bee-Associated Microbes.</title>
        <authorList>
            <person name="Dunlap C."/>
        </authorList>
    </citation>
    <scope>NUCLEOTIDE SEQUENCE [LARGE SCALE GENOMIC DNA]</scope>
    <source>
        <strain evidence="5 6">NRRL B-14421</strain>
    </source>
</reference>
<dbReference type="Pfam" id="PF01381">
    <property type="entry name" value="HTH_3"/>
    <property type="match status" value="1"/>
</dbReference>
<dbReference type="SMART" id="SM00530">
    <property type="entry name" value="HTH_XRE"/>
    <property type="match status" value="1"/>
</dbReference>
<gene>
    <name evidence="5" type="ORF">M5X19_05000</name>
</gene>
<dbReference type="InterPro" id="IPR050807">
    <property type="entry name" value="TransReg_Diox_bact_type"/>
</dbReference>
<organism evidence="5 6">
    <name type="scientific">Paenibacillus alginolyticus</name>
    <dbReference type="NCBI Taxonomy" id="59839"/>
    <lineage>
        <taxon>Bacteria</taxon>
        <taxon>Bacillati</taxon>
        <taxon>Bacillota</taxon>
        <taxon>Bacilli</taxon>
        <taxon>Bacillales</taxon>
        <taxon>Paenibacillaceae</taxon>
        <taxon>Paenibacillus</taxon>
    </lineage>
</organism>
<dbReference type="PANTHER" id="PTHR46797:SF23">
    <property type="entry name" value="HTH-TYPE TRANSCRIPTIONAL REGULATOR SUTR"/>
    <property type="match status" value="1"/>
</dbReference>
<proteinExistence type="predicted"/>
<evidence type="ECO:0000256" key="2">
    <source>
        <dbReference type="ARBA" id="ARBA00023125"/>
    </source>
</evidence>
<keyword evidence="2" id="KW-0238">DNA-binding</keyword>
<evidence type="ECO:0000313" key="6">
    <source>
        <dbReference type="Proteomes" id="UP001527099"/>
    </source>
</evidence>
<keyword evidence="3" id="KW-0804">Transcription</keyword>
<dbReference type="PANTHER" id="PTHR46797">
    <property type="entry name" value="HTH-TYPE TRANSCRIPTIONAL REGULATOR"/>
    <property type="match status" value="1"/>
</dbReference>
<dbReference type="CDD" id="cd00093">
    <property type="entry name" value="HTH_XRE"/>
    <property type="match status" value="1"/>
</dbReference>
<dbReference type="EMBL" id="JAMDMX010000011">
    <property type="protein sequence ID" value="MCY9692269.1"/>
    <property type="molecule type" value="Genomic_DNA"/>
</dbReference>
<evidence type="ECO:0000256" key="3">
    <source>
        <dbReference type="ARBA" id="ARBA00023163"/>
    </source>
</evidence>
<evidence type="ECO:0000259" key="4">
    <source>
        <dbReference type="PROSITE" id="PS50943"/>
    </source>
</evidence>
<keyword evidence="1" id="KW-0805">Transcription regulation</keyword>
<dbReference type="PROSITE" id="PS50943">
    <property type="entry name" value="HTH_CROC1"/>
    <property type="match status" value="1"/>
</dbReference>
<evidence type="ECO:0000256" key="1">
    <source>
        <dbReference type="ARBA" id="ARBA00023015"/>
    </source>
</evidence>
<accession>A0ABT4G7W7</accession>
<dbReference type="SUPFAM" id="SSF47413">
    <property type="entry name" value="lambda repressor-like DNA-binding domains"/>
    <property type="match status" value="1"/>
</dbReference>
<protein>
    <submittedName>
        <fullName evidence="5">Helix-turn-helix domain-containing protein</fullName>
    </submittedName>
</protein>
<comment type="caution">
    <text evidence="5">The sequence shown here is derived from an EMBL/GenBank/DDBJ whole genome shotgun (WGS) entry which is preliminary data.</text>
</comment>
<feature type="domain" description="HTH cro/C1-type" evidence="4">
    <location>
        <begin position="9"/>
        <end position="64"/>
    </location>
</feature>
<sequence>MFKEVADRIRFYRKVANLTQEQLSELVEIDRSYLGKIERGEINISLETISRIADALKIQPIELFERPLKSYRKDKKEVLEKINVLLGSQTTEELEMIYLILNDVSKYKEIR</sequence>
<dbReference type="RefSeq" id="WP_268613932.1">
    <property type="nucleotide sequence ID" value="NZ_JAMDMX010000011.1"/>
</dbReference>
<dbReference type="Proteomes" id="UP001527099">
    <property type="component" value="Unassembled WGS sequence"/>
</dbReference>
<keyword evidence="6" id="KW-1185">Reference proteome</keyword>
<dbReference type="InterPro" id="IPR010982">
    <property type="entry name" value="Lambda_DNA-bd_dom_sf"/>
</dbReference>
<dbReference type="Gene3D" id="1.10.260.40">
    <property type="entry name" value="lambda repressor-like DNA-binding domains"/>
    <property type="match status" value="1"/>
</dbReference>
<evidence type="ECO:0000313" key="5">
    <source>
        <dbReference type="EMBL" id="MCY9692269.1"/>
    </source>
</evidence>
<name>A0ABT4G7W7_9BACL</name>